<dbReference type="AlphaFoldDB" id="A0A937D951"/>
<organism evidence="1 2">
    <name type="scientific">Aquimarina mytili</name>
    <dbReference type="NCBI Taxonomy" id="874423"/>
    <lineage>
        <taxon>Bacteria</taxon>
        <taxon>Pseudomonadati</taxon>
        <taxon>Bacteroidota</taxon>
        <taxon>Flavobacteriia</taxon>
        <taxon>Flavobacteriales</taxon>
        <taxon>Flavobacteriaceae</taxon>
        <taxon>Aquimarina</taxon>
    </lineage>
</organism>
<dbReference type="InterPro" id="IPR029058">
    <property type="entry name" value="AB_hydrolase_fold"/>
</dbReference>
<evidence type="ECO:0000313" key="2">
    <source>
        <dbReference type="Proteomes" id="UP000651057"/>
    </source>
</evidence>
<accession>A0A937D951</accession>
<dbReference type="EMBL" id="JAERQJ010000001">
    <property type="protein sequence ID" value="MBL0682153.1"/>
    <property type="molecule type" value="Genomic_DNA"/>
</dbReference>
<comment type="caution">
    <text evidence="1">The sequence shown here is derived from an EMBL/GenBank/DDBJ whole genome shotgun (WGS) entry which is preliminary data.</text>
</comment>
<dbReference type="PANTHER" id="PTHR43265">
    <property type="entry name" value="ESTERASE ESTD"/>
    <property type="match status" value="1"/>
</dbReference>
<reference evidence="1" key="1">
    <citation type="submission" date="2021-01" db="EMBL/GenBank/DDBJ databases">
        <authorList>
            <person name="Zhong Y.L."/>
        </authorList>
    </citation>
    <scope>NUCLEOTIDE SEQUENCE</scope>
    <source>
        <strain evidence="1">KCTC 23302</strain>
    </source>
</reference>
<gene>
    <name evidence="1" type="ORF">JJQ60_01365</name>
</gene>
<keyword evidence="1" id="KW-0378">Hydrolase</keyword>
<dbReference type="Proteomes" id="UP000651057">
    <property type="component" value="Unassembled WGS sequence"/>
</dbReference>
<protein>
    <submittedName>
        <fullName evidence="1">Alpha/beta hydrolase</fullName>
    </submittedName>
</protein>
<evidence type="ECO:0000313" key="1">
    <source>
        <dbReference type="EMBL" id="MBL0682153.1"/>
    </source>
</evidence>
<dbReference type="Gene3D" id="3.40.50.1820">
    <property type="entry name" value="alpha/beta hydrolase"/>
    <property type="match status" value="1"/>
</dbReference>
<dbReference type="InterPro" id="IPR053145">
    <property type="entry name" value="AB_hydrolase_Est10"/>
</dbReference>
<keyword evidence="2" id="KW-1185">Reference proteome</keyword>
<dbReference type="GO" id="GO:0052689">
    <property type="term" value="F:carboxylic ester hydrolase activity"/>
    <property type="evidence" value="ECO:0007669"/>
    <property type="project" value="TreeGrafter"/>
</dbReference>
<sequence>MYSQKTSPKDYGYKHFITVQKKDTINFIVRSRSKGRLQKKPVFIFIQDTLPSPLITHDGKSHFPPYPFSSKILEEEYHILTISKPGLPVISLFEDLGKQYRYIDKLTGQPPKEYLQNNNLEYYVKNHTAVLKFLRKQDWVDDSKIIVAGHGQQGSSIAIKLAATHSDISHVIYSGGIPYYSKILSEIREKRRYLGLRELKPLIKDTIQETDVVQFEDWAKAMDLKTLSQGNQQKGLLSFSENLNTCFKKLDIPILVSYGARDIVSPYNDLLRIEMIKYNKDNVEFRAYDGLGANYFPFEKGEFYPMLEYWDLVAEDWKKWLSKL</sequence>
<dbReference type="PANTHER" id="PTHR43265:SF1">
    <property type="entry name" value="ESTERASE ESTD"/>
    <property type="match status" value="1"/>
</dbReference>
<proteinExistence type="predicted"/>
<name>A0A937D951_9FLAO</name>
<dbReference type="RefSeq" id="WP_201916155.1">
    <property type="nucleotide sequence ID" value="NZ_BAABAX010000001.1"/>
</dbReference>
<dbReference type="SUPFAM" id="SSF53474">
    <property type="entry name" value="alpha/beta-Hydrolases"/>
    <property type="match status" value="1"/>
</dbReference>